<dbReference type="InterPro" id="IPR014044">
    <property type="entry name" value="CAP_dom"/>
</dbReference>
<proteinExistence type="inferred from homology"/>
<comment type="subcellular location">
    <subcellularLocation>
        <location evidence="1">Secreted</location>
    </subcellularLocation>
</comment>
<reference evidence="6 7" key="1">
    <citation type="submission" date="2015-08" db="EMBL/GenBank/DDBJ databases">
        <title>Ancestral chromatin configuration constrains chromatin evolution on differentiating sex chromosomes in Drosophila.</title>
        <authorList>
            <person name="Zhou Q."/>
            <person name="Bachtrog D."/>
        </authorList>
    </citation>
    <scope>NUCLEOTIDE SEQUENCE [LARGE SCALE GENOMIC DNA]</scope>
    <source>
        <tissue evidence="6">Whole larvae</tissue>
    </source>
</reference>
<dbReference type="InterPro" id="IPR035940">
    <property type="entry name" value="CAP_sf"/>
</dbReference>
<protein>
    <submittedName>
        <fullName evidence="6">CG30488</fullName>
    </submittedName>
</protein>
<feature type="non-terminal residue" evidence="6">
    <location>
        <position position="1"/>
    </location>
</feature>
<feature type="non-terminal residue" evidence="6">
    <location>
        <position position="232"/>
    </location>
</feature>
<dbReference type="GO" id="GO:0005576">
    <property type="term" value="C:extracellular region"/>
    <property type="evidence" value="ECO:0007669"/>
    <property type="project" value="UniProtKB-SubCell"/>
</dbReference>
<dbReference type="EMBL" id="CP012524">
    <property type="protein sequence ID" value="ALC40571.1"/>
    <property type="molecule type" value="Genomic_DNA"/>
</dbReference>
<accession>A0A0M4E7N2</accession>
<comment type="similarity">
    <text evidence="2">Belongs to the CRISP family.</text>
</comment>
<evidence type="ECO:0000313" key="7">
    <source>
        <dbReference type="Proteomes" id="UP000494163"/>
    </source>
</evidence>
<keyword evidence="4" id="KW-0732">Signal</keyword>
<name>A0A0M4E7N2_DROBS</name>
<dbReference type="SMR" id="A0A0M4E7N2"/>
<evidence type="ECO:0000256" key="1">
    <source>
        <dbReference type="ARBA" id="ARBA00004613"/>
    </source>
</evidence>
<dbReference type="Proteomes" id="UP000494163">
    <property type="component" value="Chromosome 2R"/>
</dbReference>
<evidence type="ECO:0000256" key="2">
    <source>
        <dbReference type="ARBA" id="ARBA00009923"/>
    </source>
</evidence>
<dbReference type="Pfam" id="PF00188">
    <property type="entry name" value="CAP"/>
    <property type="match status" value="1"/>
</dbReference>
<dbReference type="STRING" id="30019.A0A0M4E7N2"/>
<dbReference type="SUPFAM" id="SSF55797">
    <property type="entry name" value="PR-1-like"/>
    <property type="match status" value="1"/>
</dbReference>
<gene>
    <name evidence="6" type="ORF">Dbus_chr2Rg150</name>
</gene>
<keyword evidence="7" id="KW-1185">Reference proteome</keyword>
<dbReference type="Gene3D" id="3.40.33.10">
    <property type="entry name" value="CAP"/>
    <property type="match status" value="1"/>
</dbReference>
<dbReference type="AlphaFoldDB" id="A0A0M4E7N2"/>
<feature type="domain" description="SCP" evidence="5">
    <location>
        <begin position="39"/>
        <end position="166"/>
    </location>
</feature>
<keyword evidence="3" id="KW-0964">Secreted</keyword>
<dbReference type="OrthoDB" id="414826at2759"/>
<evidence type="ECO:0000256" key="3">
    <source>
        <dbReference type="ARBA" id="ARBA00022525"/>
    </source>
</evidence>
<dbReference type="PIRSF" id="PIRSF038921">
    <property type="entry name" value="P14a"/>
    <property type="match status" value="1"/>
</dbReference>
<evidence type="ECO:0000256" key="4">
    <source>
        <dbReference type="ARBA" id="ARBA00022729"/>
    </source>
</evidence>
<dbReference type="InterPro" id="IPR034763">
    <property type="entry name" value="P14a_insect"/>
</dbReference>
<organism evidence="6 7">
    <name type="scientific">Drosophila busckii</name>
    <name type="common">Fruit fly</name>
    <dbReference type="NCBI Taxonomy" id="30019"/>
    <lineage>
        <taxon>Eukaryota</taxon>
        <taxon>Metazoa</taxon>
        <taxon>Ecdysozoa</taxon>
        <taxon>Arthropoda</taxon>
        <taxon>Hexapoda</taxon>
        <taxon>Insecta</taxon>
        <taxon>Pterygota</taxon>
        <taxon>Neoptera</taxon>
        <taxon>Endopterygota</taxon>
        <taxon>Diptera</taxon>
        <taxon>Brachycera</taxon>
        <taxon>Muscomorpha</taxon>
        <taxon>Ephydroidea</taxon>
        <taxon>Drosophilidae</taxon>
        <taxon>Drosophila</taxon>
    </lineage>
</organism>
<sequence length="232" mass="25971">QVHIALYQVSTQGFEKSCGDGEYWILRVDGPLKESIVKEVNMMRNMVASGLYNMSAAAQMPEMGWDQRLEQYAALLQRQCDTKNEICANTQDYSYTAIAQVKAKIQKNTRIGQYIMNILMPSWMSDILGCQMDARHKITPIEGANGTCVGHYLPLIQDNGNRMGCAGRYEIVRKEGSEERVLQLLCVLSRTQVGLAPPYVVGKAAGRCAAGSNMKYKYLCHYLEDVDPNDVI</sequence>
<dbReference type="OMA" id="ANTEKYH"/>
<evidence type="ECO:0000313" key="6">
    <source>
        <dbReference type="EMBL" id="ALC40571.1"/>
    </source>
</evidence>
<evidence type="ECO:0000259" key="5">
    <source>
        <dbReference type="Pfam" id="PF00188"/>
    </source>
</evidence>
<dbReference type="CDD" id="cd05380">
    <property type="entry name" value="CAP_euk"/>
    <property type="match status" value="1"/>
</dbReference>